<name>A0AAD2DQ60_9LAMI</name>
<evidence type="ECO:0000313" key="9">
    <source>
        <dbReference type="Proteomes" id="UP000834106"/>
    </source>
</evidence>
<dbReference type="Gene3D" id="3.10.110.10">
    <property type="entry name" value="Ubiquitin Conjugating Enzyme"/>
    <property type="match status" value="1"/>
</dbReference>
<evidence type="ECO:0000256" key="2">
    <source>
        <dbReference type="ARBA" id="ARBA00022679"/>
    </source>
</evidence>
<keyword evidence="3" id="KW-0547">Nucleotide-binding</keyword>
<dbReference type="PANTHER" id="PTHR46116">
    <property type="entry name" value="(E3-INDEPENDENT) E2 UBIQUITIN-CONJUGATING ENZYME"/>
    <property type="match status" value="1"/>
</dbReference>
<feature type="region of interest" description="Disordered" evidence="6">
    <location>
        <begin position="1"/>
        <end position="88"/>
    </location>
</feature>
<proteinExistence type="predicted"/>
<dbReference type="EMBL" id="OU503039">
    <property type="protein sequence ID" value="CAI9759925.1"/>
    <property type="molecule type" value="Genomic_DNA"/>
</dbReference>
<dbReference type="SMART" id="SM00212">
    <property type="entry name" value="UBCc"/>
    <property type="match status" value="1"/>
</dbReference>
<dbReference type="GO" id="GO:0061631">
    <property type="term" value="F:ubiquitin conjugating enzyme activity"/>
    <property type="evidence" value="ECO:0007669"/>
    <property type="project" value="UniProtKB-EC"/>
</dbReference>
<feature type="domain" description="UBC core" evidence="7">
    <location>
        <begin position="224"/>
        <end position="384"/>
    </location>
</feature>
<keyword evidence="5" id="KW-0067">ATP-binding</keyword>
<dbReference type="FunFam" id="3.10.110.10:FF:000028">
    <property type="entry name" value="Probable ubiquitin-conjugating enzyme E2 23"/>
    <property type="match status" value="1"/>
</dbReference>
<dbReference type="PROSITE" id="PS50127">
    <property type="entry name" value="UBC_2"/>
    <property type="match status" value="1"/>
</dbReference>
<dbReference type="InterPro" id="IPR016135">
    <property type="entry name" value="UBQ-conjugating_enzyme/RWD"/>
</dbReference>
<dbReference type="Pfam" id="PF00179">
    <property type="entry name" value="UQ_con"/>
    <property type="match status" value="1"/>
</dbReference>
<dbReference type="EC" id="2.3.2.23" evidence="1"/>
<dbReference type="GO" id="GO:0005524">
    <property type="term" value="F:ATP binding"/>
    <property type="evidence" value="ECO:0007669"/>
    <property type="project" value="UniProtKB-KW"/>
</dbReference>
<evidence type="ECO:0000256" key="1">
    <source>
        <dbReference type="ARBA" id="ARBA00012486"/>
    </source>
</evidence>
<dbReference type="Proteomes" id="UP000834106">
    <property type="component" value="Chromosome 4"/>
</dbReference>
<dbReference type="CDD" id="cd23837">
    <property type="entry name" value="UBCc_UBE2O"/>
    <property type="match status" value="1"/>
</dbReference>
<gene>
    <name evidence="8" type="ORF">FPE_LOCUS7355</name>
</gene>
<sequence>MIDSSMDVEIGDLASQDSVSNKLKQSEEAMDNDMENSTSVAGSASVSLNSDNLNGSHSDMSYEEDDNDGEDATDDDCNIYGDGDDDDYMYVEDAVDDYSSLQAQFDNVDLPTGVEASVSWLNDPAPGSNTSTPASVPVEGGTVSLPASAPAHAPSFPACCKTEAIASSSSSVSAESSSNEKEKEENKVEVMKKYLDFKRFDVVDDCSDHHYNKTGFEGRQPPKAWSKKIQDEWKILEKDLPETIYVRVYESRMDLLRAVIIGPPGTPYHDGLFVFDVLFPPTYPDIPPMVYYYSGGLRLNPNLYDCGKVCLSLLNTWTGQGNEKWVPNSSTMLQVLVSIQALILNAKPFFNEPGYESRYVGAEGERKARSYNEDVFVLSLKTMVYTLRRPPKHFEDLVTGHFRSHAHDILSACRAYMGGAVVGSVVKGKILDGSKKSTSSEFAASIRRMINGLISNFTKIGAEDCEQFRCS</sequence>
<evidence type="ECO:0000256" key="5">
    <source>
        <dbReference type="ARBA" id="ARBA00022840"/>
    </source>
</evidence>
<protein>
    <recommendedName>
        <fullName evidence="1">E2 ubiquitin-conjugating enzyme</fullName>
        <ecNumber evidence="1">2.3.2.23</ecNumber>
    </recommendedName>
</protein>
<dbReference type="PANTHER" id="PTHR46116:SF18">
    <property type="entry name" value="UBIQUITIN-CONJUGATING ENZYME E2 38 ISOFORM X1"/>
    <property type="match status" value="1"/>
</dbReference>
<keyword evidence="9" id="KW-1185">Reference proteome</keyword>
<evidence type="ECO:0000313" key="8">
    <source>
        <dbReference type="EMBL" id="CAI9759925.1"/>
    </source>
</evidence>
<reference evidence="8" key="1">
    <citation type="submission" date="2023-05" db="EMBL/GenBank/DDBJ databases">
        <authorList>
            <person name="Huff M."/>
        </authorList>
    </citation>
    <scope>NUCLEOTIDE SEQUENCE</scope>
</reference>
<evidence type="ECO:0000259" key="7">
    <source>
        <dbReference type="PROSITE" id="PS50127"/>
    </source>
</evidence>
<accession>A0AAD2DQ60</accession>
<keyword evidence="2" id="KW-0808">Transferase</keyword>
<evidence type="ECO:0000256" key="6">
    <source>
        <dbReference type="SAM" id="MobiDB-lite"/>
    </source>
</evidence>
<evidence type="ECO:0000256" key="3">
    <source>
        <dbReference type="ARBA" id="ARBA00022741"/>
    </source>
</evidence>
<feature type="compositionally biased region" description="Polar residues" evidence="6">
    <location>
        <begin position="35"/>
        <end position="59"/>
    </location>
</feature>
<dbReference type="InterPro" id="IPR000608">
    <property type="entry name" value="UBC"/>
</dbReference>
<keyword evidence="4" id="KW-0833">Ubl conjugation pathway</keyword>
<organism evidence="8 9">
    <name type="scientific">Fraxinus pennsylvanica</name>
    <dbReference type="NCBI Taxonomy" id="56036"/>
    <lineage>
        <taxon>Eukaryota</taxon>
        <taxon>Viridiplantae</taxon>
        <taxon>Streptophyta</taxon>
        <taxon>Embryophyta</taxon>
        <taxon>Tracheophyta</taxon>
        <taxon>Spermatophyta</taxon>
        <taxon>Magnoliopsida</taxon>
        <taxon>eudicotyledons</taxon>
        <taxon>Gunneridae</taxon>
        <taxon>Pentapetalae</taxon>
        <taxon>asterids</taxon>
        <taxon>lamiids</taxon>
        <taxon>Lamiales</taxon>
        <taxon>Oleaceae</taxon>
        <taxon>Oleeae</taxon>
        <taxon>Fraxinus</taxon>
    </lineage>
</organism>
<dbReference type="SUPFAM" id="SSF54495">
    <property type="entry name" value="UBC-like"/>
    <property type="match status" value="1"/>
</dbReference>
<dbReference type="AlphaFoldDB" id="A0AAD2DQ60"/>
<evidence type="ECO:0000256" key="4">
    <source>
        <dbReference type="ARBA" id="ARBA00022786"/>
    </source>
</evidence>
<feature type="compositionally biased region" description="Acidic residues" evidence="6">
    <location>
        <begin position="61"/>
        <end position="88"/>
    </location>
</feature>